<dbReference type="PANTHER" id="PTHR38430:SF1">
    <property type="entry name" value="PROTEIN-ARGININE KINASE ACTIVATOR PROTEIN"/>
    <property type="match status" value="1"/>
</dbReference>
<dbReference type="GO" id="GO:0046870">
    <property type="term" value="F:cadmium ion binding"/>
    <property type="evidence" value="ECO:0007669"/>
    <property type="project" value="TreeGrafter"/>
</dbReference>
<organism evidence="3 4">
    <name type="scientific">Lederbergia citri</name>
    <dbReference type="NCBI Taxonomy" id="2833580"/>
    <lineage>
        <taxon>Bacteria</taxon>
        <taxon>Bacillati</taxon>
        <taxon>Bacillota</taxon>
        <taxon>Bacilli</taxon>
        <taxon>Bacillales</taxon>
        <taxon>Bacillaceae</taxon>
        <taxon>Lederbergia</taxon>
    </lineage>
</organism>
<sequence>MICQECKERPATMHFTKVVNGEKTTVQLCEKCAQEKGEFFMLDGAGGFSFNDLLAGLLNLDPSFQKAKSQPSPSEQIDQCEVCKMTFQQFINIGRFGCANCYDAFKDQMAPILRRLHSGNIKHGGKVPKRIGGSIHLKKKVQLLKEELRTLIAKEEFEKAAEIRDQIRSLENTMLDEEGRS</sequence>
<dbReference type="PIRSF" id="PIRSF015034">
    <property type="entry name" value="YacH"/>
    <property type="match status" value="1"/>
</dbReference>
<feature type="coiled-coil region" evidence="1">
    <location>
        <begin position="153"/>
        <end position="180"/>
    </location>
</feature>
<dbReference type="Proteomes" id="UP000681414">
    <property type="component" value="Unassembled WGS sequence"/>
</dbReference>
<evidence type="ECO:0000313" key="3">
    <source>
        <dbReference type="EMBL" id="MBS4197829.1"/>
    </source>
</evidence>
<keyword evidence="1" id="KW-0175">Coiled coil</keyword>
<dbReference type="AlphaFoldDB" id="A0A942TK86"/>
<dbReference type="GO" id="GO:1990169">
    <property type="term" value="P:stress response to copper ion"/>
    <property type="evidence" value="ECO:0007669"/>
    <property type="project" value="TreeGrafter"/>
</dbReference>
<dbReference type="PROSITE" id="PS50151">
    <property type="entry name" value="UVR"/>
    <property type="match status" value="1"/>
</dbReference>
<dbReference type="InterPro" id="IPR036876">
    <property type="entry name" value="UVR_dom_sf"/>
</dbReference>
<dbReference type="InterPro" id="IPR025542">
    <property type="entry name" value="YacH"/>
</dbReference>
<reference evidence="3 4" key="1">
    <citation type="submission" date="2021-05" db="EMBL/GenBank/DDBJ databases">
        <title>Novel Bacillus species.</title>
        <authorList>
            <person name="Liu G."/>
        </authorList>
    </citation>
    <scope>NUCLEOTIDE SEQUENCE [LARGE SCALE GENOMIC DNA]</scope>
    <source>
        <strain evidence="4">FJAT-49780</strain>
    </source>
</reference>
<feature type="domain" description="UVR" evidence="2">
    <location>
        <begin position="138"/>
        <end position="173"/>
    </location>
</feature>
<dbReference type="GO" id="GO:0008270">
    <property type="term" value="F:zinc ion binding"/>
    <property type="evidence" value="ECO:0007669"/>
    <property type="project" value="TreeGrafter"/>
</dbReference>
<dbReference type="PANTHER" id="PTHR38430">
    <property type="entry name" value="PROTEIN-ARGININE KINASE ACTIVATOR PROTEIN"/>
    <property type="match status" value="1"/>
</dbReference>
<dbReference type="GO" id="GO:0050897">
    <property type="term" value="F:cobalt ion binding"/>
    <property type="evidence" value="ECO:0007669"/>
    <property type="project" value="TreeGrafter"/>
</dbReference>
<comment type="caution">
    <text evidence="3">The sequence shown here is derived from an EMBL/GenBank/DDBJ whole genome shotgun (WGS) entry which is preliminary data.</text>
</comment>
<protein>
    <submittedName>
        <fullName evidence="3">UvrB/UvrC motif-containing protein</fullName>
    </submittedName>
</protein>
<dbReference type="SUPFAM" id="SSF46600">
    <property type="entry name" value="C-terminal UvrC-binding domain of UvrB"/>
    <property type="match status" value="1"/>
</dbReference>
<dbReference type="Pfam" id="PF02151">
    <property type="entry name" value="UVR"/>
    <property type="match status" value="1"/>
</dbReference>
<accession>A0A942TK86</accession>
<evidence type="ECO:0000313" key="4">
    <source>
        <dbReference type="Proteomes" id="UP000681414"/>
    </source>
</evidence>
<dbReference type="GO" id="GO:0005507">
    <property type="term" value="F:copper ion binding"/>
    <property type="evidence" value="ECO:0007669"/>
    <property type="project" value="TreeGrafter"/>
</dbReference>
<keyword evidence="4" id="KW-1185">Reference proteome</keyword>
<dbReference type="EMBL" id="JAGYPG010000006">
    <property type="protein sequence ID" value="MBS4197829.1"/>
    <property type="molecule type" value="Genomic_DNA"/>
</dbReference>
<dbReference type="RefSeq" id="WP_213127068.1">
    <property type="nucleotide sequence ID" value="NZ_JAGYPG010000006.1"/>
</dbReference>
<proteinExistence type="predicted"/>
<dbReference type="GO" id="GO:1990170">
    <property type="term" value="P:stress response to cadmium ion"/>
    <property type="evidence" value="ECO:0007669"/>
    <property type="project" value="TreeGrafter"/>
</dbReference>
<evidence type="ECO:0000259" key="2">
    <source>
        <dbReference type="PROSITE" id="PS50151"/>
    </source>
</evidence>
<dbReference type="InterPro" id="IPR001943">
    <property type="entry name" value="UVR_dom"/>
</dbReference>
<evidence type="ECO:0000256" key="1">
    <source>
        <dbReference type="SAM" id="Coils"/>
    </source>
</evidence>
<dbReference type="Gene3D" id="4.10.860.10">
    <property type="entry name" value="UVR domain"/>
    <property type="match status" value="1"/>
</dbReference>
<name>A0A942TK86_9BACI</name>
<gene>
    <name evidence="3" type="ORF">KHA97_22590</name>
</gene>